<dbReference type="RefSeq" id="WP_338006954.1">
    <property type="nucleotide sequence ID" value="NZ_JAOPKB010000001.1"/>
</dbReference>
<evidence type="ECO:0008006" key="4">
    <source>
        <dbReference type="Google" id="ProtNLM"/>
    </source>
</evidence>
<feature type="region of interest" description="Disordered" evidence="1">
    <location>
        <begin position="209"/>
        <end position="357"/>
    </location>
</feature>
<gene>
    <name evidence="2" type="ORF">OB955_03425</name>
</gene>
<proteinExistence type="predicted"/>
<name>A0ABT2QA41_9EURY</name>
<accession>A0ABT2QA41</accession>
<feature type="compositionally biased region" description="Low complexity" evidence="1">
    <location>
        <begin position="279"/>
        <end position="297"/>
    </location>
</feature>
<evidence type="ECO:0000313" key="2">
    <source>
        <dbReference type="EMBL" id="MCU4971788.1"/>
    </source>
</evidence>
<evidence type="ECO:0000313" key="3">
    <source>
        <dbReference type="Proteomes" id="UP001320972"/>
    </source>
</evidence>
<dbReference type="Proteomes" id="UP001320972">
    <property type="component" value="Unassembled WGS sequence"/>
</dbReference>
<feature type="compositionally biased region" description="Basic and acidic residues" evidence="1">
    <location>
        <begin position="221"/>
        <end position="246"/>
    </location>
</feature>
<comment type="caution">
    <text evidence="2">The sequence shown here is derived from an EMBL/GenBank/DDBJ whole genome shotgun (WGS) entry which is preliminary data.</text>
</comment>
<reference evidence="2 3" key="1">
    <citation type="submission" date="2022-09" db="EMBL/GenBank/DDBJ databases">
        <title>Enrichment on poylsaccharides allowed isolation of novel metabolic and taxonomic groups of Haloarchaea.</title>
        <authorList>
            <person name="Sorokin D.Y."/>
            <person name="Elcheninov A.G."/>
            <person name="Khizhniak T.V."/>
            <person name="Kolganova T.V."/>
            <person name="Kublanov I.V."/>
        </authorList>
    </citation>
    <scope>NUCLEOTIDE SEQUENCE [LARGE SCALE GENOMIC DNA]</scope>
    <source>
        <strain evidence="2 3">AArc-m2/3/4</strain>
    </source>
</reference>
<evidence type="ECO:0000256" key="1">
    <source>
        <dbReference type="SAM" id="MobiDB-lite"/>
    </source>
</evidence>
<organism evidence="2 3">
    <name type="scientific">Natronoglomus mannanivorans</name>
    <dbReference type="NCBI Taxonomy" id="2979990"/>
    <lineage>
        <taxon>Archaea</taxon>
        <taxon>Methanobacteriati</taxon>
        <taxon>Methanobacteriota</taxon>
        <taxon>Stenosarchaea group</taxon>
        <taxon>Halobacteria</taxon>
        <taxon>Halobacteriales</taxon>
        <taxon>Natrialbaceae</taxon>
        <taxon>Natronoglomus</taxon>
    </lineage>
</organism>
<dbReference type="EMBL" id="JAOPKB010000001">
    <property type="protein sequence ID" value="MCU4971788.1"/>
    <property type="molecule type" value="Genomic_DNA"/>
</dbReference>
<protein>
    <recommendedName>
        <fullName evidence="4">Type I restriction enzyme R protein N terminus (HSDR_N)</fullName>
    </recommendedName>
</protein>
<sequence>MDRGGLRSFVVRTQALVDPSPPATLEETRTWIVEPLLETLGWDVRSDANACEIETDRTLEFEGVTLEYVLSVDATPGIFVAVDSFTDDLSDRREHELRRAMQASGVDRSIYTNGRELVLLAGPSGQDRFQCPLASLHDAESELEHVSFRRTERRLERHSRAFAARRLAVDRAAVADSIVDDLAALAGESYRAELQTATERFVDDLIRGFATDSGVSGPSSLERRSDRDSDRDPDDHDSVILERDPSDVPSSDRTGDGDSRVGFGEEDQEPDTTLDSVASEDGSPSSSPSTDTPSDDSSTTEDGDSDGGSNSTEDGLSNDSRPDTDTDTTGTDHTTNTTGTDHTTNTTDTTGTTGTDDSEYVVRFFNDRGSVGAIGHSQPDQAMVHAAEYLLDRGLTGLELPWGPEDDVTVLNDEPTLEDGSPMVAAEGLSNGSVLNTGGSLEKQARRVGALAEQAGLRAMLTGDWPELE</sequence>
<feature type="compositionally biased region" description="Low complexity" evidence="1">
    <location>
        <begin position="327"/>
        <end position="355"/>
    </location>
</feature>
<keyword evidence="3" id="KW-1185">Reference proteome</keyword>